<dbReference type="OrthoDB" id="9784230at2"/>
<dbReference type="CDD" id="cd06354">
    <property type="entry name" value="PBP1_PrnA-like"/>
    <property type="match status" value="1"/>
</dbReference>
<dbReference type="InterPro" id="IPR036724">
    <property type="entry name" value="Cobalamin-bd_sf"/>
</dbReference>
<keyword evidence="4" id="KW-0472">Membrane</keyword>
<comment type="caution">
    <text evidence="7">The sequence shown here is derived from an EMBL/GenBank/DDBJ whole genome shotgun (WGS) entry which is preliminary data.</text>
</comment>
<dbReference type="GO" id="GO:0005886">
    <property type="term" value="C:plasma membrane"/>
    <property type="evidence" value="ECO:0007669"/>
    <property type="project" value="UniProtKB-SubCell"/>
</dbReference>
<evidence type="ECO:0000259" key="6">
    <source>
        <dbReference type="Pfam" id="PF02608"/>
    </source>
</evidence>
<dbReference type="SUPFAM" id="SSF52242">
    <property type="entry name" value="Cobalamin (vitamin B12)-binding domain"/>
    <property type="match status" value="1"/>
</dbReference>
<reference evidence="7 8" key="1">
    <citation type="submission" date="2019-10" db="EMBL/GenBank/DDBJ databases">
        <title>Draft whole-genome sequence of the purple nonsulfur photosynthetic bacterium Roseospira navarrensis DSM 15114.</title>
        <authorList>
            <person name="Kyndt J.A."/>
            <person name="Meyer T.E."/>
        </authorList>
    </citation>
    <scope>NUCLEOTIDE SEQUENCE [LARGE SCALE GENOMIC DNA]</scope>
    <source>
        <strain evidence="7 8">DSM 15114</strain>
    </source>
</reference>
<accession>A0A7X2D5T3</accession>
<comment type="subcellular location">
    <subcellularLocation>
        <location evidence="1">Cell membrane</location>
    </subcellularLocation>
</comment>
<dbReference type="EMBL" id="WIVE01000047">
    <property type="protein sequence ID" value="MQX37570.1"/>
    <property type="molecule type" value="Genomic_DNA"/>
</dbReference>
<dbReference type="PANTHER" id="PTHR34296:SF2">
    <property type="entry name" value="ABC TRANSPORTER GUANOSINE-BINDING PROTEIN NUPN"/>
    <property type="match status" value="1"/>
</dbReference>
<proteinExistence type="predicted"/>
<dbReference type="Pfam" id="PF02608">
    <property type="entry name" value="Bmp"/>
    <property type="match status" value="1"/>
</dbReference>
<evidence type="ECO:0000256" key="2">
    <source>
        <dbReference type="ARBA" id="ARBA00022475"/>
    </source>
</evidence>
<evidence type="ECO:0000256" key="4">
    <source>
        <dbReference type="ARBA" id="ARBA00023136"/>
    </source>
</evidence>
<dbReference type="AlphaFoldDB" id="A0A7X2D5T3"/>
<evidence type="ECO:0000313" key="8">
    <source>
        <dbReference type="Proteomes" id="UP000434582"/>
    </source>
</evidence>
<sequence length="435" mass="46356">MVSGGWKAFRTQLPGKALIFCNAYAKDWNRARCGMRIQKGGGGGGGMVKDWAWLRPCHGFTWHFEPMRSQRPGLRIRTLLIVLLGVIMSLRDTPPVLASESLRPALLFHTDVALGEQGAGYFELAAVGAQAFAASADTPVPMIFPRDVAGDARDSDGALATTRFALEQGYTAVVGAGFNYAGPFAALAPEYPDVRFVLIDAVVDAPNVESVLFREEQGSYLVGILAALFSDAGHIGFVGGWDAPIIRKFGCGFIQGALSVRPDITVDVAMIGHTPQAFYQADEGERLAGAMFDAGADVVYHAAGQSGDGVIRAALDHDAYAIGVDINQNGGAPGHVLTSMLKRVDIAVFSSLQRMARGTWSAGLTVLGLSEGGVDWALDRHNVQLVSERMHTAVENAEFDIRTGVINVAVHTEEDGCPVHDFDTDGDAADSEPRP</sequence>
<dbReference type="InterPro" id="IPR050957">
    <property type="entry name" value="BMP_lipoprotein"/>
</dbReference>
<dbReference type="GO" id="GO:0046872">
    <property type="term" value="F:metal ion binding"/>
    <property type="evidence" value="ECO:0007669"/>
    <property type="project" value="InterPro"/>
</dbReference>
<dbReference type="GO" id="GO:0031419">
    <property type="term" value="F:cobalamin binding"/>
    <property type="evidence" value="ECO:0007669"/>
    <property type="project" value="InterPro"/>
</dbReference>
<dbReference type="Gene3D" id="3.40.50.2300">
    <property type="match status" value="2"/>
</dbReference>
<dbReference type="Proteomes" id="UP000434582">
    <property type="component" value="Unassembled WGS sequence"/>
</dbReference>
<protein>
    <submittedName>
        <fullName evidence="7">BMP family ABC transporter substrate-binding protein</fullName>
    </submittedName>
</protein>
<keyword evidence="3" id="KW-0732">Signal</keyword>
<gene>
    <name evidence="7" type="ORF">GHC57_13685</name>
</gene>
<feature type="domain" description="ABC transporter substrate-binding protein PnrA-like" evidence="6">
    <location>
        <begin position="166"/>
        <end position="392"/>
    </location>
</feature>
<evidence type="ECO:0000256" key="5">
    <source>
        <dbReference type="ARBA" id="ARBA00023288"/>
    </source>
</evidence>
<evidence type="ECO:0000256" key="1">
    <source>
        <dbReference type="ARBA" id="ARBA00004236"/>
    </source>
</evidence>
<keyword evidence="5" id="KW-0449">Lipoprotein</keyword>
<evidence type="ECO:0000313" key="7">
    <source>
        <dbReference type="EMBL" id="MQX37570.1"/>
    </source>
</evidence>
<keyword evidence="8" id="KW-1185">Reference proteome</keyword>
<keyword evidence="2" id="KW-1003">Cell membrane</keyword>
<dbReference type="PANTHER" id="PTHR34296">
    <property type="entry name" value="TRANSCRIPTIONAL ACTIVATOR PROTEIN MED"/>
    <property type="match status" value="1"/>
</dbReference>
<organism evidence="7 8">
    <name type="scientific">Roseospira navarrensis</name>
    <dbReference type="NCBI Taxonomy" id="140058"/>
    <lineage>
        <taxon>Bacteria</taxon>
        <taxon>Pseudomonadati</taxon>
        <taxon>Pseudomonadota</taxon>
        <taxon>Alphaproteobacteria</taxon>
        <taxon>Rhodospirillales</taxon>
        <taxon>Rhodospirillaceae</taxon>
        <taxon>Roseospira</taxon>
    </lineage>
</organism>
<name>A0A7X2D5T3_9PROT</name>
<dbReference type="InterPro" id="IPR003760">
    <property type="entry name" value="PnrA-like"/>
</dbReference>
<evidence type="ECO:0000256" key="3">
    <source>
        <dbReference type="ARBA" id="ARBA00022729"/>
    </source>
</evidence>